<gene>
    <name evidence="2" type="ORF">BSZ18_23095</name>
</gene>
<dbReference type="EMBL" id="NAFI01000180">
    <property type="protein sequence ID" value="OSJ06051.1"/>
    <property type="molecule type" value="Genomic_DNA"/>
</dbReference>
<dbReference type="OrthoDB" id="8223059at2"/>
<evidence type="ECO:0008006" key="4">
    <source>
        <dbReference type="Google" id="ProtNLM"/>
    </source>
</evidence>
<evidence type="ECO:0000313" key="2">
    <source>
        <dbReference type="EMBL" id="OSJ06051.1"/>
    </source>
</evidence>
<dbReference type="Proteomes" id="UP000193553">
    <property type="component" value="Unassembled WGS sequence"/>
</dbReference>
<feature type="region of interest" description="Disordered" evidence="1">
    <location>
        <begin position="158"/>
        <end position="198"/>
    </location>
</feature>
<protein>
    <recommendedName>
        <fullName evidence="4">CopG family transcriptional regulator</fullName>
    </recommendedName>
</protein>
<dbReference type="AlphaFoldDB" id="A0A1X3GN30"/>
<dbReference type="RefSeq" id="WP_085360165.1">
    <property type="nucleotide sequence ID" value="NZ_NAFD01000184.1"/>
</dbReference>
<reference evidence="2 3" key="1">
    <citation type="submission" date="2017-03" db="EMBL/GenBank/DDBJ databases">
        <title>Whole genome sequences of fourteen strains of Bradyrhizobium canariense and one strain of Bradyrhizobium japonicum isolated from Lupinus (Papilionoideae: Genisteae) species in Algeria.</title>
        <authorList>
            <person name="Crovadore J."/>
            <person name="Chekireb D."/>
            <person name="Brachmann A."/>
            <person name="Chablais R."/>
            <person name="Cochard B."/>
            <person name="Lefort F."/>
        </authorList>
    </citation>
    <scope>NUCLEOTIDE SEQUENCE [LARGE SCALE GENOMIC DNA]</scope>
    <source>
        <strain evidence="2 3">UBMA195</strain>
    </source>
</reference>
<feature type="compositionally biased region" description="Low complexity" evidence="1">
    <location>
        <begin position="184"/>
        <end position="198"/>
    </location>
</feature>
<evidence type="ECO:0000313" key="3">
    <source>
        <dbReference type="Proteomes" id="UP000193553"/>
    </source>
</evidence>
<name>A0A1X3GN30_9BRAD</name>
<evidence type="ECO:0000256" key="1">
    <source>
        <dbReference type="SAM" id="MobiDB-lite"/>
    </source>
</evidence>
<feature type="region of interest" description="Disordered" evidence="1">
    <location>
        <begin position="1"/>
        <end position="32"/>
    </location>
</feature>
<comment type="caution">
    <text evidence="2">The sequence shown here is derived from an EMBL/GenBank/DDBJ whole genome shotgun (WGS) entry which is preliminary data.</text>
</comment>
<sequence length="221" mass="24005">MSADGELESNPSSLNQAEPLASHNPTEARRTKKITVHLSESMSERLEAAAGCPGLGKSIVTERALELFLNPEPPIDGLGRQVLDRMSAQLSEMERTIATIAETVALHARYHLTVTPPMQESQQREACLLGQQRFRVLAEQVERRVRLRQPLIEETVDRLQCSGRPPASAPGTKKQLDRQNPSNAAADGSSTSGAAAEEGGSTAYFRTLPNSFCCLGRSGRQ</sequence>
<organism evidence="2 3">
    <name type="scientific">Bradyrhizobium canariense</name>
    <dbReference type="NCBI Taxonomy" id="255045"/>
    <lineage>
        <taxon>Bacteria</taxon>
        <taxon>Pseudomonadati</taxon>
        <taxon>Pseudomonadota</taxon>
        <taxon>Alphaproteobacteria</taxon>
        <taxon>Hyphomicrobiales</taxon>
        <taxon>Nitrobacteraceae</taxon>
        <taxon>Bradyrhizobium</taxon>
    </lineage>
</organism>
<proteinExistence type="predicted"/>
<accession>A0A1X3GN30</accession>